<keyword evidence="2" id="KW-1185">Reference proteome</keyword>
<dbReference type="RefSeq" id="WP_110034003.1">
    <property type="nucleotide sequence ID" value="NZ_QGTR01000006.1"/>
</dbReference>
<dbReference type="NCBIfam" id="TIGR01635">
    <property type="entry name" value="tail_comp_S"/>
    <property type="match status" value="1"/>
</dbReference>
<protein>
    <submittedName>
        <fullName evidence="1">Phage virion morphogenesis protein</fullName>
    </submittedName>
</protein>
<comment type="caution">
    <text evidence="1">The sequence shown here is derived from an EMBL/GenBank/DDBJ whole genome shotgun (WGS) entry which is preliminary data.</text>
</comment>
<accession>A0A317PGD1</accession>
<evidence type="ECO:0000313" key="2">
    <source>
        <dbReference type="Proteomes" id="UP000246352"/>
    </source>
</evidence>
<sequence length="159" mass="17091">MSISLVFETGNLEKVITDFASLADFPTGPLMDAIAAIGESQTRRRISEEKTGPDGTAWLPNAEGTSILLKTGRNLLDSVASQSSSAEAEWGAAWQYAHVHQEGAEIVPKGAEFLVFKVGGKTVRAKKVTIPARPFVGLSTDNETEIRDVVTDYLGSLIR</sequence>
<evidence type="ECO:0000313" key="1">
    <source>
        <dbReference type="EMBL" id="PWV97711.1"/>
    </source>
</evidence>
<dbReference type="OrthoDB" id="2081253at2"/>
<gene>
    <name evidence="1" type="ORF">DFR52_106236</name>
</gene>
<organism evidence="1 2">
    <name type="scientific">Hoeflea marina</name>
    <dbReference type="NCBI Taxonomy" id="274592"/>
    <lineage>
        <taxon>Bacteria</taxon>
        <taxon>Pseudomonadati</taxon>
        <taxon>Pseudomonadota</taxon>
        <taxon>Alphaproteobacteria</taxon>
        <taxon>Hyphomicrobiales</taxon>
        <taxon>Rhizobiaceae</taxon>
        <taxon>Hoeflea</taxon>
    </lineage>
</organism>
<proteinExistence type="predicted"/>
<reference evidence="1 2" key="1">
    <citation type="submission" date="2018-05" db="EMBL/GenBank/DDBJ databases">
        <title>Genomic Encyclopedia of Type Strains, Phase IV (KMG-IV): sequencing the most valuable type-strain genomes for metagenomic binning, comparative biology and taxonomic classification.</title>
        <authorList>
            <person name="Goeker M."/>
        </authorList>
    </citation>
    <scope>NUCLEOTIDE SEQUENCE [LARGE SCALE GENOMIC DNA]</scope>
    <source>
        <strain evidence="1 2">DSM 16791</strain>
    </source>
</reference>
<name>A0A317PGD1_9HYPH</name>
<dbReference type="Pfam" id="PF05069">
    <property type="entry name" value="Phage_tail_S"/>
    <property type="match status" value="1"/>
</dbReference>
<dbReference type="Proteomes" id="UP000246352">
    <property type="component" value="Unassembled WGS sequence"/>
</dbReference>
<dbReference type="EMBL" id="QGTR01000006">
    <property type="protein sequence ID" value="PWV97711.1"/>
    <property type="molecule type" value="Genomic_DNA"/>
</dbReference>
<dbReference type="InterPro" id="IPR006522">
    <property type="entry name" value="Phage_virion_morphogenesis"/>
</dbReference>
<dbReference type="AlphaFoldDB" id="A0A317PGD1"/>